<dbReference type="PATRIC" id="fig|47500.9.peg.3317"/>
<dbReference type="Proteomes" id="UP000037269">
    <property type="component" value="Unassembled WGS sequence"/>
</dbReference>
<proteinExistence type="predicted"/>
<keyword evidence="3" id="KW-1185">Reference proteome</keyword>
<dbReference type="OrthoDB" id="2641653at2"/>
<organism evidence="1 3">
    <name type="scientific">Aneurinibacillus migulanus</name>
    <name type="common">Bacillus migulanus</name>
    <dbReference type="NCBI Taxonomy" id="47500"/>
    <lineage>
        <taxon>Bacteria</taxon>
        <taxon>Bacillati</taxon>
        <taxon>Bacillota</taxon>
        <taxon>Bacilli</taxon>
        <taxon>Bacillales</taxon>
        <taxon>Paenibacillaceae</taxon>
        <taxon>Aneurinibacillus group</taxon>
        <taxon>Aneurinibacillus</taxon>
    </lineage>
</organism>
<dbReference type="Proteomes" id="UP000182836">
    <property type="component" value="Unassembled WGS sequence"/>
</dbReference>
<sequence length="245" mass="26365">MPLLPPKTLCKFPSGAIKNPVVVKNIAAAGLEELYIDVNVLGNLLICFDAESNVTVVSAGEKHLLPERIERVERSLVIEGRNMATYFRHGQKQKIFTEVHLPLQTKVSASFTAGVIILNGGEGDVDIKGQFGEVAGITHSKNININLRGGDVSLNELSGKASINISFGSVTLGWTELRGTEQINTQCGFGGVDLLVPPHITPVEEQGGLFKEKKITTLSGTNIHARVGFGGLDVLDWGLEEPDEK</sequence>
<accession>A0A0M0H0Z5</accession>
<gene>
    <name evidence="1" type="ORF">AF333_10370</name>
    <name evidence="2" type="ORF">SAMN04487909_103303</name>
</gene>
<reference evidence="1 3" key="1">
    <citation type="submission" date="2015-07" db="EMBL/GenBank/DDBJ databases">
        <title>Fjat-14205 dsm 2895.</title>
        <authorList>
            <person name="Liu B."/>
            <person name="Wang J."/>
            <person name="Zhu Y."/>
            <person name="Liu G."/>
            <person name="Chen Q."/>
            <person name="Chen Z."/>
            <person name="Lan J."/>
            <person name="Che J."/>
            <person name="Ge C."/>
            <person name="Shi H."/>
            <person name="Pan Z."/>
            <person name="Liu X."/>
        </authorList>
    </citation>
    <scope>NUCLEOTIDE SEQUENCE [LARGE SCALE GENOMIC DNA]</scope>
    <source>
        <strain evidence="1 3">DSM 2895</strain>
    </source>
</reference>
<reference evidence="2 4" key="2">
    <citation type="submission" date="2016-10" db="EMBL/GenBank/DDBJ databases">
        <authorList>
            <person name="de Groot N.N."/>
        </authorList>
    </citation>
    <scope>NUCLEOTIDE SEQUENCE [LARGE SCALE GENOMIC DNA]</scope>
    <source>
        <strain evidence="2 4">DSM 2895</strain>
    </source>
</reference>
<evidence type="ECO:0000313" key="1">
    <source>
        <dbReference type="EMBL" id="KON95830.1"/>
    </source>
</evidence>
<dbReference type="RefSeq" id="WP_043065920.1">
    <property type="nucleotide sequence ID" value="NZ_LGUG01000004.1"/>
</dbReference>
<dbReference type="EMBL" id="LGUG01000004">
    <property type="protein sequence ID" value="KON95830.1"/>
    <property type="molecule type" value="Genomic_DNA"/>
</dbReference>
<protein>
    <recommendedName>
        <fullName evidence="5">Adhesin domain-containing protein</fullName>
    </recommendedName>
</protein>
<name>A0A0M0H0Z5_ANEMI</name>
<dbReference type="EMBL" id="FNED01000003">
    <property type="protein sequence ID" value="SDI38887.1"/>
    <property type="molecule type" value="Genomic_DNA"/>
</dbReference>
<evidence type="ECO:0000313" key="4">
    <source>
        <dbReference type="Proteomes" id="UP000182836"/>
    </source>
</evidence>
<evidence type="ECO:0008006" key="5">
    <source>
        <dbReference type="Google" id="ProtNLM"/>
    </source>
</evidence>
<evidence type="ECO:0000313" key="3">
    <source>
        <dbReference type="Proteomes" id="UP000037269"/>
    </source>
</evidence>
<evidence type="ECO:0000313" key="2">
    <source>
        <dbReference type="EMBL" id="SDI38887.1"/>
    </source>
</evidence>
<dbReference type="AlphaFoldDB" id="A0A0M0H0Z5"/>
<dbReference type="GeneID" id="42305605"/>